<reference evidence="4" key="1">
    <citation type="submission" date="2011-05" db="EMBL/GenBank/DDBJ databases">
        <title>The genome sequence of Vittaforma corneae strain ATCC 50505.</title>
        <authorList>
            <consortium name="The Broad Institute Genome Sequencing Platform"/>
            <person name="Cuomo C."/>
            <person name="Didier E."/>
            <person name="Bowers L."/>
            <person name="Young S.K."/>
            <person name="Zeng Q."/>
            <person name="Gargeya S."/>
            <person name="Fitzgerald M."/>
            <person name="Haas B."/>
            <person name="Abouelleil A."/>
            <person name="Alvarado L."/>
            <person name="Arachchi H.M."/>
            <person name="Berlin A."/>
            <person name="Chapman S.B."/>
            <person name="Gearin G."/>
            <person name="Goldberg J."/>
            <person name="Griggs A."/>
            <person name="Gujja S."/>
            <person name="Hansen M."/>
            <person name="Heiman D."/>
            <person name="Howarth C."/>
            <person name="Larimer J."/>
            <person name="Lui A."/>
            <person name="MacDonald P.J.P."/>
            <person name="McCowen C."/>
            <person name="Montmayeur A."/>
            <person name="Murphy C."/>
            <person name="Neiman D."/>
            <person name="Pearson M."/>
            <person name="Priest M."/>
            <person name="Roberts A."/>
            <person name="Saif S."/>
            <person name="Shea T."/>
            <person name="Sisk P."/>
            <person name="Stolte C."/>
            <person name="Sykes S."/>
            <person name="Wortman J."/>
            <person name="Nusbaum C."/>
            <person name="Birren B."/>
        </authorList>
    </citation>
    <scope>NUCLEOTIDE SEQUENCE [LARGE SCALE GENOMIC DNA]</scope>
    <source>
        <strain evidence="4">ATCC 50505</strain>
    </source>
</reference>
<evidence type="ECO:0000313" key="3">
    <source>
        <dbReference type="EMBL" id="ELA41025.1"/>
    </source>
</evidence>
<feature type="domain" description="Brl1/Brr6" evidence="2">
    <location>
        <begin position="89"/>
        <end position="214"/>
    </location>
</feature>
<name>L2GKJ0_VITCO</name>
<keyword evidence="1" id="KW-0812">Transmembrane</keyword>
<keyword evidence="4" id="KW-1185">Reference proteome</keyword>
<dbReference type="InterPro" id="IPR018767">
    <property type="entry name" value="Brl1/Brr6_dom"/>
</dbReference>
<feature type="transmembrane region" description="Helical" evidence="1">
    <location>
        <begin position="87"/>
        <end position="114"/>
    </location>
</feature>
<dbReference type="SMART" id="SM01042">
    <property type="entry name" value="Brr6_like_C_C"/>
    <property type="match status" value="1"/>
</dbReference>
<dbReference type="GO" id="GO:0006998">
    <property type="term" value="P:nuclear envelope organization"/>
    <property type="evidence" value="ECO:0007669"/>
    <property type="project" value="InterPro"/>
</dbReference>
<accession>L2GKJ0</accession>
<dbReference type="Pfam" id="PF10104">
    <property type="entry name" value="Brr6_like_C_C"/>
    <property type="match status" value="1"/>
</dbReference>
<feature type="transmembrane region" description="Helical" evidence="1">
    <location>
        <begin position="197"/>
        <end position="213"/>
    </location>
</feature>
<dbReference type="InterPro" id="IPR040202">
    <property type="entry name" value="Brl1/Brr6"/>
</dbReference>
<dbReference type="GeneID" id="19882617"/>
<dbReference type="InParanoid" id="L2GKJ0"/>
<dbReference type="Proteomes" id="UP000011082">
    <property type="component" value="Unassembled WGS sequence"/>
</dbReference>
<dbReference type="VEuPathDB" id="MicrosporidiaDB:VICG_01907"/>
<keyword evidence="1" id="KW-1133">Transmembrane helix</keyword>
<dbReference type="PANTHER" id="PTHR28136">
    <property type="entry name" value="NUCLEUS EXPORT PROTEIN BRR6"/>
    <property type="match status" value="1"/>
</dbReference>
<keyword evidence="1" id="KW-0472">Membrane</keyword>
<organism evidence="3 4">
    <name type="scientific">Vittaforma corneae (strain ATCC 50505)</name>
    <name type="common">Microsporidian parasite</name>
    <name type="synonym">Nosema corneum</name>
    <dbReference type="NCBI Taxonomy" id="993615"/>
    <lineage>
        <taxon>Eukaryota</taxon>
        <taxon>Fungi</taxon>
        <taxon>Fungi incertae sedis</taxon>
        <taxon>Microsporidia</taxon>
        <taxon>Nosematidae</taxon>
        <taxon>Vittaforma</taxon>
    </lineage>
</organism>
<dbReference type="AlphaFoldDB" id="L2GKJ0"/>
<dbReference type="RefSeq" id="XP_007605352.1">
    <property type="nucleotide sequence ID" value="XM_007605290.1"/>
</dbReference>
<gene>
    <name evidence="3" type="ORF">VICG_01907</name>
</gene>
<evidence type="ECO:0000259" key="2">
    <source>
        <dbReference type="SMART" id="SM01042"/>
    </source>
</evidence>
<protein>
    <recommendedName>
        <fullName evidence="2">Brl1/Brr6 domain-containing protein</fullName>
    </recommendedName>
</protein>
<evidence type="ECO:0000313" key="4">
    <source>
        <dbReference type="Proteomes" id="UP000011082"/>
    </source>
</evidence>
<proteinExistence type="predicted"/>
<dbReference type="GO" id="GO:0055088">
    <property type="term" value="P:lipid homeostasis"/>
    <property type="evidence" value="ECO:0007669"/>
    <property type="project" value="InterPro"/>
</dbReference>
<dbReference type="EMBL" id="JH370151">
    <property type="protein sequence ID" value="ELA41025.1"/>
    <property type="molecule type" value="Genomic_DNA"/>
</dbReference>
<dbReference type="HOGENOM" id="CLU_091062_0_0_1"/>
<dbReference type="OrthoDB" id="5961at2759"/>
<sequence>MDVETTISWAARPRKGKRTCEYLQKNRDAILCLPAPSIFNVPQTIKREDLSLDEVEPKKLCFSVNKNCRESKWKTFYQYLSDFLNPALIIGALHVIMNLFLISVLVYSVCYILYFAKMDISYKIGIKQAEARAIVEEAKRMYKINKCDPTTRVPALEAQCGKWECIIKSGFSGIKYTRIVAELFADVVDGFVGRFKLRNLIVIMVFVATTLIFRRKSSN</sequence>
<dbReference type="PANTHER" id="PTHR28136:SF1">
    <property type="entry name" value="NUCLEUS EXPORT PROTEIN BRL1"/>
    <property type="match status" value="1"/>
</dbReference>
<dbReference type="GO" id="GO:0031965">
    <property type="term" value="C:nuclear membrane"/>
    <property type="evidence" value="ECO:0007669"/>
    <property type="project" value="InterPro"/>
</dbReference>
<evidence type="ECO:0000256" key="1">
    <source>
        <dbReference type="SAM" id="Phobius"/>
    </source>
</evidence>